<protein>
    <submittedName>
        <fullName evidence="1">Uncharacterized protein</fullName>
    </submittedName>
</protein>
<organism evidence="1 2">
    <name type="scientific">Symbiodinium microadriaticum</name>
    <name type="common">Dinoflagellate</name>
    <name type="synonym">Zooxanthella microadriatica</name>
    <dbReference type="NCBI Taxonomy" id="2951"/>
    <lineage>
        <taxon>Eukaryota</taxon>
        <taxon>Sar</taxon>
        <taxon>Alveolata</taxon>
        <taxon>Dinophyceae</taxon>
        <taxon>Suessiales</taxon>
        <taxon>Symbiodiniaceae</taxon>
        <taxon>Symbiodinium</taxon>
    </lineage>
</organism>
<accession>A0A1Q9D4K6</accession>
<reference evidence="1 2" key="1">
    <citation type="submission" date="2016-02" db="EMBL/GenBank/DDBJ databases">
        <title>Genome analysis of coral dinoflagellate symbionts highlights evolutionary adaptations to a symbiotic lifestyle.</title>
        <authorList>
            <person name="Aranda M."/>
            <person name="Li Y."/>
            <person name="Liew Y.J."/>
            <person name="Baumgarten S."/>
            <person name="Simakov O."/>
            <person name="Wilson M."/>
            <person name="Piel J."/>
            <person name="Ashoor H."/>
            <person name="Bougouffa S."/>
            <person name="Bajic V.B."/>
            <person name="Ryu T."/>
            <person name="Ravasi T."/>
            <person name="Bayer T."/>
            <person name="Micklem G."/>
            <person name="Kim H."/>
            <person name="Bhak J."/>
            <person name="Lajeunesse T.C."/>
            <person name="Voolstra C.R."/>
        </authorList>
    </citation>
    <scope>NUCLEOTIDE SEQUENCE [LARGE SCALE GENOMIC DNA]</scope>
    <source>
        <strain evidence="1 2">CCMP2467</strain>
    </source>
</reference>
<dbReference type="EMBL" id="LSRX01000728">
    <property type="protein sequence ID" value="OLP90085.1"/>
    <property type="molecule type" value="Genomic_DNA"/>
</dbReference>
<comment type="caution">
    <text evidence="1">The sequence shown here is derived from an EMBL/GenBank/DDBJ whole genome shotgun (WGS) entry which is preliminary data.</text>
</comment>
<proteinExistence type="predicted"/>
<sequence>MPGQTLVDAMKSSDSAVNFLIQLLQKFLAISSVEEYIAWAEVSSSKGTRQLQLTLELPGLSTSISDDCNVAGLNAKQARRAAQRKRNEMTIELINDHMHFFSPAWDAVKDIAGDHVKALMHDFLTYKISEEEIFNQLLVLNKALKAFGIRLEALITEDCISICQVSVEDVMPNGDFVKDVTECYRCCHWARSPPTGFVAWLVGPQDAH</sequence>
<name>A0A1Q9D4K6_SYMMI</name>
<evidence type="ECO:0000313" key="2">
    <source>
        <dbReference type="Proteomes" id="UP000186817"/>
    </source>
</evidence>
<keyword evidence="2" id="KW-1185">Reference proteome</keyword>
<gene>
    <name evidence="1" type="ORF">AK812_SmicGene28372</name>
</gene>
<evidence type="ECO:0000313" key="1">
    <source>
        <dbReference type="EMBL" id="OLP90085.1"/>
    </source>
</evidence>
<dbReference type="OrthoDB" id="453370at2759"/>
<dbReference type="Proteomes" id="UP000186817">
    <property type="component" value="Unassembled WGS sequence"/>
</dbReference>
<dbReference type="AlphaFoldDB" id="A0A1Q9D4K6"/>